<dbReference type="CDD" id="cd07185">
    <property type="entry name" value="OmpA_C-like"/>
    <property type="match status" value="1"/>
</dbReference>
<dbReference type="InterPro" id="IPR006664">
    <property type="entry name" value="OMP_bac"/>
</dbReference>
<sequence>MKLAKILSLVIAMLMLCVSSVFAQSGQAVRKVDSFTFFVDQSGSMMMTNKEVKLNKTELAKEVLKRVNNRIPDLGYAGGLHTFAPFSEVLTIAPYDKAKMDGAIASLKSNLDIYARFTPMGYGIDSFAPVASTMARPAAIILVTDGESNQGNDPVAEAQSVYAANPNVCFHIISLADTVKGKQVLDQIAALNACTVKVDAKELLTSDAAVDKFVADVFYNYGGKIVLRSVLFNFDSDVITSESAAILDEVAGMLKAQNNHFSIAGHTCNIGSAQYNMGLSIRRADSVKRYLVKQGVSSDKMTTRGYGLTEPKYSNATEEGRRLNRRVDIDPMNK</sequence>
<dbReference type="InterPro" id="IPR006665">
    <property type="entry name" value="OmpA-like"/>
</dbReference>
<dbReference type="InterPro" id="IPR036465">
    <property type="entry name" value="vWFA_dom_sf"/>
</dbReference>
<dbReference type="PRINTS" id="PR01021">
    <property type="entry name" value="OMPADOMAIN"/>
</dbReference>
<keyword evidence="8" id="KW-1185">Reference proteome</keyword>
<dbReference type="InterPro" id="IPR036737">
    <property type="entry name" value="OmpA-like_sf"/>
</dbReference>
<reference evidence="7 8" key="1">
    <citation type="submission" date="2016-12" db="EMBL/GenBank/DDBJ databases">
        <authorList>
            <person name="Song W.-J."/>
            <person name="Kurnit D.M."/>
        </authorList>
    </citation>
    <scope>NUCLEOTIDE SEQUENCE [LARGE SCALE GENOMIC DNA]</scope>
    <source>
        <strain evidence="7 8">DSM 11393</strain>
    </source>
</reference>
<dbReference type="AlphaFoldDB" id="A0A1M7TK93"/>
<feature type="chain" id="PRO_5012771352" evidence="5">
    <location>
        <begin position="24"/>
        <end position="334"/>
    </location>
</feature>
<evidence type="ECO:0000256" key="2">
    <source>
        <dbReference type="ARBA" id="ARBA00023136"/>
    </source>
</evidence>
<organism evidence="7 8">
    <name type="scientific">Desulfovibrio litoralis DSM 11393</name>
    <dbReference type="NCBI Taxonomy" id="1121455"/>
    <lineage>
        <taxon>Bacteria</taxon>
        <taxon>Pseudomonadati</taxon>
        <taxon>Thermodesulfobacteriota</taxon>
        <taxon>Desulfovibrionia</taxon>
        <taxon>Desulfovibrionales</taxon>
        <taxon>Desulfovibrionaceae</taxon>
        <taxon>Desulfovibrio</taxon>
    </lineage>
</organism>
<dbReference type="OrthoDB" id="9805566at2"/>
<feature type="signal peptide" evidence="5">
    <location>
        <begin position="1"/>
        <end position="23"/>
    </location>
</feature>
<evidence type="ECO:0000256" key="3">
    <source>
        <dbReference type="ARBA" id="ARBA00023237"/>
    </source>
</evidence>
<keyword evidence="2 4" id="KW-0472">Membrane</keyword>
<dbReference type="PANTHER" id="PTHR30329:SF21">
    <property type="entry name" value="LIPOPROTEIN YIAD-RELATED"/>
    <property type="match status" value="1"/>
</dbReference>
<dbReference type="Proteomes" id="UP000186469">
    <property type="component" value="Unassembled WGS sequence"/>
</dbReference>
<gene>
    <name evidence="7" type="ORF">SAMN02745728_02150</name>
</gene>
<keyword evidence="5" id="KW-0732">Signal</keyword>
<dbReference type="PANTHER" id="PTHR30329">
    <property type="entry name" value="STATOR ELEMENT OF FLAGELLAR MOTOR COMPLEX"/>
    <property type="match status" value="1"/>
</dbReference>
<dbReference type="STRING" id="1121455.SAMN02745728_02150"/>
<dbReference type="SUPFAM" id="SSF103088">
    <property type="entry name" value="OmpA-like"/>
    <property type="match status" value="1"/>
</dbReference>
<protein>
    <submittedName>
        <fullName evidence="7">OmpA-OmpF porin, OOP family</fullName>
    </submittedName>
</protein>
<evidence type="ECO:0000256" key="4">
    <source>
        <dbReference type="PROSITE-ProRule" id="PRU00473"/>
    </source>
</evidence>
<dbReference type="Gene3D" id="3.30.1330.60">
    <property type="entry name" value="OmpA-like domain"/>
    <property type="match status" value="1"/>
</dbReference>
<dbReference type="Gene3D" id="3.40.50.410">
    <property type="entry name" value="von Willebrand factor, type A domain"/>
    <property type="match status" value="1"/>
</dbReference>
<evidence type="ECO:0000259" key="6">
    <source>
        <dbReference type="PROSITE" id="PS51123"/>
    </source>
</evidence>
<name>A0A1M7TK93_9BACT</name>
<dbReference type="PROSITE" id="PS51123">
    <property type="entry name" value="OMPA_2"/>
    <property type="match status" value="1"/>
</dbReference>
<dbReference type="RefSeq" id="WP_072697824.1">
    <property type="nucleotide sequence ID" value="NZ_FRDI01000014.1"/>
</dbReference>
<dbReference type="Pfam" id="PF00691">
    <property type="entry name" value="OmpA"/>
    <property type="match status" value="1"/>
</dbReference>
<feature type="domain" description="OmpA-like" evidence="6">
    <location>
        <begin position="221"/>
        <end position="334"/>
    </location>
</feature>
<evidence type="ECO:0000313" key="8">
    <source>
        <dbReference type="Proteomes" id="UP000186469"/>
    </source>
</evidence>
<dbReference type="EMBL" id="FRDI01000014">
    <property type="protein sequence ID" value="SHN71141.1"/>
    <property type="molecule type" value="Genomic_DNA"/>
</dbReference>
<dbReference type="SUPFAM" id="SSF53300">
    <property type="entry name" value="vWA-like"/>
    <property type="match status" value="1"/>
</dbReference>
<proteinExistence type="predicted"/>
<accession>A0A1M7TK93</accession>
<evidence type="ECO:0000313" key="7">
    <source>
        <dbReference type="EMBL" id="SHN71141.1"/>
    </source>
</evidence>
<evidence type="ECO:0000256" key="5">
    <source>
        <dbReference type="SAM" id="SignalP"/>
    </source>
</evidence>
<dbReference type="GO" id="GO:0009279">
    <property type="term" value="C:cell outer membrane"/>
    <property type="evidence" value="ECO:0007669"/>
    <property type="project" value="UniProtKB-SubCell"/>
</dbReference>
<evidence type="ECO:0000256" key="1">
    <source>
        <dbReference type="ARBA" id="ARBA00004442"/>
    </source>
</evidence>
<comment type="subcellular location">
    <subcellularLocation>
        <location evidence="1">Cell outer membrane</location>
    </subcellularLocation>
</comment>
<keyword evidence="3" id="KW-0998">Cell outer membrane</keyword>
<dbReference type="InterPro" id="IPR050330">
    <property type="entry name" value="Bact_OuterMem_StrucFunc"/>
</dbReference>